<gene>
    <name evidence="2" type="ORF">S40285_10235</name>
</gene>
<dbReference type="EMBL" id="KL659480">
    <property type="protein sequence ID" value="KFA69477.1"/>
    <property type="molecule type" value="Genomic_DNA"/>
</dbReference>
<dbReference type="InParanoid" id="A0A084QZU2"/>
<dbReference type="Proteomes" id="UP000028524">
    <property type="component" value="Unassembled WGS sequence"/>
</dbReference>
<sequence length="67" mass="7433">MLKPAAESDIDDVDESELGDVDDDSPSDNADGQKFKYRAIDRLMTSDLLGCIVKRFEQQMLVIGPSK</sequence>
<feature type="region of interest" description="Disordered" evidence="1">
    <location>
        <begin position="1"/>
        <end position="33"/>
    </location>
</feature>
<reference evidence="2 3" key="1">
    <citation type="journal article" date="2014" name="BMC Genomics">
        <title>Comparative genome sequencing reveals chemotype-specific gene clusters in the toxigenic black mold Stachybotrys.</title>
        <authorList>
            <person name="Semeiks J."/>
            <person name="Borek D."/>
            <person name="Otwinowski Z."/>
            <person name="Grishin N.V."/>
        </authorList>
    </citation>
    <scope>NUCLEOTIDE SEQUENCE [LARGE SCALE GENOMIC DNA]</scope>
    <source>
        <strain evidence="2 3">IBT 40285</strain>
    </source>
</reference>
<name>A0A084QZU2_STAC4</name>
<evidence type="ECO:0000313" key="2">
    <source>
        <dbReference type="EMBL" id="KFA69477.1"/>
    </source>
</evidence>
<keyword evidence="3" id="KW-1185">Reference proteome</keyword>
<dbReference type="HOGENOM" id="CLU_2814096_0_0_1"/>
<evidence type="ECO:0000256" key="1">
    <source>
        <dbReference type="SAM" id="MobiDB-lite"/>
    </source>
</evidence>
<dbReference type="OrthoDB" id="4941521at2759"/>
<accession>A0A084QZU2</accession>
<dbReference type="AlphaFoldDB" id="A0A084QZU2"/>
<evidence type="ECO:0000313" key="3">
    <source>
        <dbReference type="Proteomes" id="UP000028524"/>
    </source>
</evidence>
<proteinExistence type="predicted"/>
<protein>
    <submittedName>
        <fullName evidence="2">Uncharacterized protein</fullName>
    </submittedName>
</protein>
<organism evidence="2 3">
    <name type="scientific">Stachybotrys chlorohalonatus (strain IBT 40285)</name>
    <dbReference type="NCBI Taxonomy" id="1283841"/>
    <lineage>
        <taxon>Eukaryota</taxon>
        <taxon>Fungi</taxon>
        <taxon>Dikarya</taxon>
        <taxon>Ascomycota</taxon>
        <taxon>Pezizomycotina</taxon>
        <taxon>Sordariomycetes</taxon>
        <taxon>Hypocreomycetidae</taxon>
        <taxon>Hypocreales</taxon>
        <taxon>Stachybotryaceae</taxon>
        <taxon>Stachybotrys</taxon>
    </lineage>
</organism>
<feature type="compositionally biased region" description="Acidic residues" evidence="1">
    <location>
        <begin position="8"/>
        <end position="26"/>
    </location>
</feature>